<name>H2ZS58_LATCH</name>
<dbReference type="Pfam" id="PF24973">
    <property type="entry name" value="EGF_LMN_ATRN"/>
    <property type="match status" value="1"/>
</dbReference>
<feature type="domain" description="Laminin EGF-like" evidence="23">
    <location>
        <begin position="820"/>
        <end position="872"/>
    </location>
</feature>
<dbReference type="InterPro" id="IPR002049">
    <property type="entry name" value="LE_dom"/>
</dbReference>
<dbReference type="FunFam" id="2.10.25.10:FF:000094">
    <property type="entry name" value="Laminin subunit alpha-2"/>
    <property type="match status" value="1"/>
</dbReference>
<feature type="disulfide bond" evidence="20">
    <location>
        <begin position="875"/>
        <end position="892"/>
    </location>
</feature>
<dbReference type="FunFam" id="2.10.25.10:FF:000065">
    <property type="entry name" value="Laminin subunit beta 1"/>
    <property type="match status" value="1"/>
</dbReference>
<dbReference type="Gene3D" id="2.10.25.10">
    <property type="entry name" value="Laminin"/>
    <property type="match status" value="11"/>
</dbReference>
<evidence type="ECO:0000256" key="3">
    <source>
        <dbReference type="ARBA" id="ARBA00022525"/>
    </source>
</evidence>
<dbReference type="EMBL" id="AFYH01231036">
    <property type="status" value="NOT_ANNOTATED_CDS"/>
    <property type="molecule type" value="Genomic_DNA"/>
</dbReference>
<dbReference type="eggNOG" id="KOG1836">
    <property type="taxonomic scope" value="Eukaryota"/>
</dbReference>
<dbReference type="FunFam" id="2.10.25.10:FF:000082">
    <property type="entry name" value="Laminin subunit alpha 1"/>
    <property type="match status" value="1"/>
</dbReference>
<evidence type="ECO:0000256" key="2">
    <source>
        <dbReference type="ARBA" id="ARBA00004302"/>
    </source>
</evidence>
<dbReference type="GO" id="GO:0030155">
    <property type="term" value="P:regulation of cell adhesion"/>
    <property type="evidence" value="ECO:0007669"/>
    <property type="project" value="InterPro"/>
</dbReference>
<dbReference type="STRING" id="7897.ENSLACP00000000229"/>
<evidence type="ECO:0000256" key="11">
    <source>
        <dbReference type="ARBA" id="ARBA00023157"/>
    </source>
</evidence>
<dbReference type="GO" id="GO:0045995">
    <property type="term" value="P:regulation of embryonic development"/>
    <property type="evidence" value="ECO:0007669"/>
    <property type="project" value="InterPro"/>
</dbReference>
<dbReference type="HOGENOM" id="CLU_000301_0_0_1"/>
<protein>
    <recommendedName>
        <fullName evidence="15">Laminin subunit alpha-1</fullName>
    </recommendedName>
    <alternativeName>
        <fullName evidence="19">Laminin A chain</fullName>
    </alternativeName>
    <alternativeName>
        <fullName evidence="17">Laminin-1 subunit alpha</fullName>
    </alternativeName>
    <alternativeName>
        <fullName evidence="18">Laminin-3 subunit alpha</fullName>
    </alternativeName>
    <alternativeName>
        <fullName evidence="16">S-laminin subunit alpha</fullName>
    </alternativeName>
</protein>
<sequence length="2379" mass="262851">GLFPAILNLASNAKISANATCGEFGPEMYCKLVEHVPGRPIRNPQCRICDNNSANPRERHPITKAIDGTNNWWQSPSIQNGREYHQVTVTLDLRQVFQVAYIIIKAANSPRPGNWILERSLDGVEFQPWQFYAISDTECLTRYNITPRLGPPTYKRDDEVICTSYYSRLVPLEHGEIHTSLINGRPSADDPSPTLLDFTSARYIRLRLQRIRTLNADLMTLSHSDPKDIDPIVTRRYYYSIKDISVGGMCICYGHARSCPFDGVTMKLQCQCEHNTCGESCDECCPGYHQKPWRPGTINAGNTCEKCNCHNKTDNCYYDQIVADRNMSMNIYGQFIGGGVCINCSQNTAGINCETCVDGYFRPHKVSPFEANPCLPCDCDPSGSLHAVCVQDDNRADPQHASMICCSQKDYQRFVFSNCGRVWSGEPLYVEIMIEHNLIKVDQRCTKYCGFLEQTCYSLFLLFHSDGRSGLHYIFCFSITWSCHAPAKLPGKETESAQDILKNGLIRLRLGTTHPLADAHDPVPLSRSPLIITHFIKLSMPADFMCLKLVSYGGYLRYTVSYDVPVQSTDSELVTGADVIIEGNGEMLSTRPDGLLLQPYEEHLVELRLLPEQFVVYGTNRPIDRDRLMTVLANVTRLQIRASYNRARKATYRLSSVSLDIANSNAIDLLSAVNVEHCECPPGYTGISCETCSPGFYRVDGILFGGICLPCECNGHATECDIHGVCFHQKDQTWVCYCESLIPGVWNEETGLKTQPCPDDVPILITLPFLFSFSPTCHLDETGEVICDQCPPEYAGPRCERCANGYHGNPSIPGGLCTLCDCSSNVNPSEPDHCDAITGECLKCIGNTSGRHCERCADGYYGDAVIAKNCLACNCHLNSSYSDICDVKNGQCPCKPNVIGRRCDQCLFGYYGLSTGFGCTSCNCSRFGSVSEQCNDNGECYCVPGVTSVKCDQCARGFYDFQEGGCTPCDCSHTQNNCDPGSGQCICPPHTTSSKCELCEANYWGHDLELGCKACNCSKIGSARLQCDLTSGQCLCKPEFDGEKCDRCGIGFRDYPQCIACDCNINGTRAEKCDEKGLCSCEEQTGRCFCKDNAFGSQCSECKFGTFALSAENPMGCSPCFCSGVSQLCTELQDLVRIPITLTPDQSILHVVTQSNQTGTTEGVFLQDPDILLDTATVQKHLKVEPFYWRLPDQFLGEKLLAYGGKLRYAVAFYAFHGLGSSNFEPQILMKGGRTSKLVLYSDVPPPDNGVKDLQQVELKESGWKYFNSVSDQPVTRSDFMAVLSNIEYILIKASYGSRLQQSRISNISMEVAVMVEEMHGNRMAARGIEICDCPPGYTGLSCQECSPGYYRQKLTELNVRGPRPLLAPCVLCQCNNHSEICDVETGKCLGCRDNTVGEHCDVCAPGYYGRVTGSVGDCSPCACPRAKPVSSFSPTCVLEGDDDFRCDACLPGYEGQYCERCSPGYYGKPGEAGGACQQCGCNPNGSVHSNCDAVTGQCLCKQGVMGHLCDECERRHILVENDCISCDDECTGVLLTNLDNLEIISSVNLTGIVPAPYGLLSGIENTTEQFRLSLSDERAPAYLLKKAEEQLLTFFEDIEQMHKQTSQVFEDGQELDRATERTLNQSQELTVFLNKVQRTIEVPQALAEAATNLNETLSSDLQLSNSTLKQLHADVSRMVELMRKTDFTQQQQTVTAELKVAEELLRRVDKEFGKPGQDLKEQKEHIADTVSEHSHNLQEAQDLLNEAHINVNETSQLLVTSSSNLVEFKDKNRGIMDNANIAALLIEEGKSKMVDCAGMAQDVVNSTEQLEAHYDELLLWNTKLRFHVDDLVMQMTQRAVLDLVYRVEEHAAQLQEVSSALNSALFDVRNTSLNATSAFHAHSNIKAMVEEAKSLASEANRTADSAWDLVIGPEGSLEDAGKEADHQSARLLDKAKDTNKKTESLISQLTGLRGKVEKIQVNAQSMSKQLNVPLLLLNTLPNETSTKILEAKERAFSANASAAAAINQVEGFRQKVQVSSSTFAKVNDSLQKTKELITESSKTVVSAETKVKEAEAQARLLLERLKPLKMLEDNLSRNLSEIRELISQARKQAASIKVAVSADGDCIRAYQPEITTSNFNTLTLNVKTTEPDNLLFYLGSSTNTEFLAVEMRRGRVAFLWDVGSGAVRLDNPDIQINNDKWHRIDATRFGKSGSLTIQEVGSSKKPVTKTAASPGKSTLLDINKSTFMFVGGLSGQVKKASAVKVTHFKGCMGEASLNGKSIGLWNYVEREGKCSGCYVSPQDEDISFHFDGSGYSIVEKNLRSTVTQIVMFFSTFSPNGLLLYLVSNGTRDFLSLELVDGKVRLTYDLGSGPLTLFTERRYNNGTWYKIAFQRNRKQ</sequence>
<dbReference type="Proteomes" id="UP000008672">
    <property type="component" value="Unassembled WGS sequence"/>
</dbReference>
<keyword evidence="7" id="KW-0677">Repeat</keyword>
<dbReference type="CDD" id="cd00055">
    <property type="entry name" value="EGF_Lam"/>
    <property type="match status" value="13"/>
</dbReference>
<evidence type="ECO:0000256" key="17">
    <source>
        <dbReference type="ARBA" id="ARBA00078827"/>
    </source>
</evidence>
<gene>
    <name evidence="26" type="primary">LAMA1</name>
</gene>
<dbReference type="PRINTS" id="PR00011">
    <property type="entry name" value="EGFLAMININ"/>
</dbReference>
<dbReference type="GO" id="GO:0005576">
    <property type="term" value="C:extracellular region"/>
    <property type="evidence" value="ECO:0007669"/>
    <property type="project" value="UniProtKB-ARBA"/>
</dbReference>
<dbReference type="InterPro" id="IPR000034">
    <property type="entry name" value="Laminin_IV"/>
</dbReference>
<comment type="caution">
    <text evidence="20">Lacks conserved residue(s) required for the propagation of feature annotation.</text>
</comment>
<dbReference type="PROSITE" id="PS51117">
    <property type="entry name" value="LAMININ_NTER"/>
    <property type="match status" value="1"/>
</dbReference>
<dbReference type="Pfam" id="PF00053">
    <property type="entry name" value="EGF_laminin"/>
    <property type="match status" value="13"/>
</dbReference>
<dbReference type="FunFam" id="2.170.300.10:FF:000008">
    <property type="entry name" value="Laminin subunit alpha 2"/>
    <property type="match status" value="1"/>
</dbReference>
<dbReference type="FunFam" id="2.10.25.10:FF:000189">
    <property type="entry name" value="Laminin subunit alpha 2"/>
    <property type="match status" value="1"/>
</dbReference>
<dbReference type="FunFam" id="2.10.25.10:FF:000051">
    <property type="entry name" value="Laminin subunit alpha 4"/>
    <property type="match status" value="1"/>
</dbReference>
<dbReference type="EMBL" id="AFYH01231043">
    <property type="status" value="NOT_ANNOTATED_CDS"/>
    <property type="molecule type" value="Genomic_DNA"/>
</dbReference>
<dbReference type="EMBL" id="AFYH01231044">
    <property type="status" value="NOT_ANNOTATED_CDS"/>
    <property type="molecule type" value="Genomic_DNA"/>
</dbReference>
<feature type="disulfide bond" evidence="20">
    <location>
        <begin position="987"/>
        <end position="996"/>
    </location>
</feature>
<dbReference type="InterPro" id="IPR008211">
    <property type="entry name" value="Laminin_N"/>
</dbReference>
<evidence type="ECO:0000256" key="8">
    <source>
        <dbReference type="ARBA" id="ARBA00022869"/>
    </source>
</evidence>
<proteinExistence type="predicted"/>
<keyword evidence="13 20" id="KW-0424">Laminin EGF-like domain</keyword>
<dbReference type="FunFam" id="2.10.25.10:FF:000069">
    <property type="entry name" value="Laminin subunit alpha 1"/>
    <property type="match status" value="1"/>
</dbReference>
<reference evidence="26" key="3">
    <citation type="submission" date="2025-09" db="UniProtKB">
        <authorList>
            <consortium name="Ensembl"/>
        </authorList>
    </citation>
    <scope>IDENTIFICATION</scope>
</reference>
<comment type="function">
    <text evidence="1">Binding to cells via a high affinity receptor, laminin is thought to mediate the attachment, migration and organization of cells into tissues during embryonic development by interacting with other extracellular matrix components.</text>
</comment>
<reference evidence="27" key="1">
    <citation type="submission" date="2011-08" db="EMBL/GenBank/DDBJ databases">
        <title>The draft genome of Latimeria chalumnae.</title>
        <authorList>
            <person name="Di Palma F."/>
            <person name="Alfoldi J."/>
            <person name="Johnson J."/>
            <person name="Berlin A."/>
            <person name="Gnerre S."/>
            <person name="Jaffe D."/>
            <person name="MacCallum I."/>
            <person name="Young S."/>
            <person name="Walker B.J."/>
            <person name="Lander E."/>
            <person name="Lindblad-Toh K."/>
        </authorList>
    </citation>
    <scope>NUCLEOTIDE SEQUENCE [LARGE SCALE GENOMIC DNA]</scope>
    <source>
        <strain evidence="27">Wild caught</strain>
    </source>
</reference>
<dbReference type="Gene3D" id="2.170.300.10">
    <property type="entry name" value="Tie2 ligand-binding domain superfamily"/>
    <property type="match status" value="2"/>
</dbReference>
<dbReference type="OMA" id="TVRQHVH"/>
<feature type="disulfide bond" evidence="20">
    <location>
        <begin position="1501"/>
        <end position="1510"/>
    </location>
</feature>
<keyword evidence="3" id="KW-0964">Secreted</keyword>
<dbReference type="InterPro" id="IPR000742">
    <property type="entry name" value="EGF"/>
</dbReference>
<dbReference type="Pfam" id="PF06009">
    <property type="entry name" value="Laminin_II"/>
    <property type="match status" value="1"/>
</dbReference>
<dbReference type="FunFam" id="2.10.25.10:FF:000454">
    <property type="entry name" value="Laminin subunit alpha 1"/>
    <property type="match status" value="1"/>
</dbReference>
<evidence type="ECO:0000256" key="19">
    <source>
        <dbReference type="ARBA" id="ARBA00082020"/>
    </source>
</evidence>
<feature type="domain" description="Laminin EGF-like" evidence="23">
    <location>
        <begin position="873"/>
        <end position="921"/>
    </location>
</feature>
<feature type="domain" description="Laminin EGF-like" evidence="23">
    <location>
        <begin position="1480"/>
        <end position="1526"/>
    </location>
</feature>
<evidence type="ECO:0000256" key="7">
    <source>
        <dbReference type="ARBA" id="ARBA00022737"/>
    </source>
</evidence>
<dbReference type="PROSITE" id="PS01248">
    <property type="entry name" value="EGF_LAM_1"/>
    <property type="match status" value="5"/>
</dbReference>
<keyword evidence="8" id="KW-0084">Basement membrane</keyword>
<evidence type="ECO:0000259" key="24">
    <source>
        <dbReference type="PROSITE" id="PS51115"/>
    </source>
</evidence>
<dbReference type="FunFam" id="2.60.120.260:FF:000017">
    <property type="entry name" value="Laminin subunit alpha 2"/>
    <property type="match status" value="1"/>
</dbReference>
<dbReference type="PROSITE" id="PS51115">
    <property type="entry name" value="LAMININ_IVA"/>
    <property type="match status" value="2"/>
</dbReference>
<feature type="domain" description="Laminin EGF-like" evidence="23">
    <location>
        <begin position="1061"/>
        <end position="1119"/>
    </location>
</feature>
<evidence type="ECO:0000256" key="15">
    <source>
        <dbReference type="ARBA" id="ARBA00072594"/>
    </source>
</evidence>
<dbReference type="InterPro" id="IPR050440">
    <property type="entry name" value="Laminin/Netrin_ECM"/>
</dbReference>
<dbReference type="FunFam" id="2.60.120.200:FF:000098">
    <property type="entry name" value="Laminin subunit alpha 1"/>
    <property type="match status" value="1"/>
</dbReference>
<dbReference type="Pfam" id="PF00054">
    <property type="entry name" value="Laminin_G_1"/>
    <property type="match status" value="2"/>
</dbReference>
<dbReference type="InterPro" id="IPR010307">
    <property type="entry name" value="Laminin_dom_II"/>
</dbReference>
<dbReference type="Pfam" id="PF00052">
    <property type="entry name" value="Laminin_B"/>
    <property type="match status" value="2"/>
</dbReference>
<feature type="disulfide bond" evidence="20">
    <location>
        <begin position="1015"/>
        <end position="1027"/>
    </location>
</feature>
<dbReference type="EMBL" id="AFYH01231045">
    <property type="status" value="NOT_ANNOTATED_CDS"/>
    <property type="molecule type" value="Genomic_DNA"/>
</dbReference>
<dbReference type="GO" id="GO:0009888">
    <property type="term" value="P:tissue development"/>
    <property type="evidence" value="ECO:0007669"/>
    <property type="project" value="TreeGrafter"/>
</dbReference>
<evidence type="ECO:0000256" key="5">
    <source>
        <dbReference type="ARBA" id="ARBA00022553"/>
    </source>
</evidence>
<keyword evidence="9" id="KW-0130">Cell adhesion</keyword>
<reference evidence="26" key="2">
    <citation type="submission" date="2025-08" db="UniProtKB">
        <authorList>
            <consortium name="Ensembl"/>
        </authorList>
    </citation>
    <scope>IDENTIFICATION</scope>
</reference>
<evidence type="ECO:0000256" key="1">
    <source>
        <dbReference type="ARBA" id="ARBA00002418"/>
    </source>
</evidence>
<dbReference type="GO" id="GO:0043256">
    <property type="term" value="C:laminin complex"/>
    <property type="evidence" value="ECO:0007669"/>
    <property type="project" value="UniProtKB-ARBA"/>
</dbReference>
<dbReference type="Ensembl" id="ENSLACT00000000231.1">
    <property type="protein sequence ID" value="ENSLACP00000000229.1"/>
    <property type="gene ID" value="ENSLACG00000000208.1"/>
</dbReference>
<dbReference type="PANTHER" id="PTHR10574">
    <property type="entry name" value="NETRIN/LAMININ-RELATED"/>
    <property type="match status" value="1"/>
</dbReference>
<dbReference type="SUPFAM" id="SSF49899">
    <property type="entry name" value="Concanavalin A-like lectins/glucanases"/>
    <property type="match status" value="2"/>
</dbReference>
<evidence type="ECO:0000256" key="20">
    <source>
        <dbReference type="PROSITE-ProRule" id="PRU00460"/>
    </source>
</evidence>
<dbReference type="GO" id="GO:0005102">
    <property type="term" value="F:signaling receptor binding"/>
    <property type="evidence" value="ECO:0007669"/>
    <property type="project" value="InterPro"/>
</dbReference>
<evidence type="ECO:0000256" key="13">
    <source>
        <dbReference type="ARBA" id="ARBA00023292"/>
    </source>
</evidence>
<dbReference type="Gene3D" id="2.60.120.200">
    <property type="match status" value="2"/>
</dbReference>
<evidence type="ECO:0000313" key="27">
    <source>
        <dbReference type="Proteomes" id="UP000008672"/>
    </source>
</evidence>
<evidence type="ECO:0000256" key="16">
    <source>
        <dbReference type="ARBA" id="ARBA00075127"/>
    </source>
</evidence>
<feature type="domain" description="Laminin G" evidence="22">
    <location>
        <begin position="2098"/>
        <end position="2278"/>
    </location>
</feature>
<feature type="domain" description="Laminin EGF-like" evidence="23">
    <location>
        <begin position="969"/>
        <end position="1014"/>
    </location>
</feature>
<feature type="disulfide bond" evidence="20">
    <location>
        <begin position="1392"/>
        <end position="1401"/>
    </location>
</feature>
<feature type="disulfide bond" evidence="20">
    <location>
        <begin position="922"/>
        <end position="934"/>
    </location>
</feature>
<feature type="domain" description="Laminin G" evidence="22">
    <location>
        <begin position="2286"/>
        <end position="2379"/>
    </location>
</feature>
<dbReference type="PANTHER" id="PTHR10574:SF409">
    <property type="entry name" value="LAMININ SUBUNIT ALPHA-1"/>
    <property type="match status" value="1"/>
</dbReference>
<feature type="disulfide bond" evidence="20">
    <location>
        <begin position="1061"/>
        <end position="1073"/>
    </location>
</feature>
<dbReference type="GO" id="GO:0007155">
    <property type="term" value="P:cell adhesion"/>
    <property type="evidence" value="ECO:0007669"/>
    <property type="project" value="UniProtKB-KW"/>
</dbReference>
<feature type="disulfide bond" evidence="20">
    <location>
        <begin position="844"/>
        <end position="853"/>
    </location>
</feature>
<feature type="disulfide bond" evidence="20">
    <location>
        <begin position="1480"/>
        <end position="1492"/>
    </location>
</feature>
<keyword evidence="6" id="KW-0732">Signal</keyword>
<dbReference type="FunFam" id="2.10.25.10:FF:000128">
    <property type="entry name" value="laminin subunit alpha-2 isoform X1"/>
    <property type="match status" value="1"/>
</dbReference>
<keyword evidence="27" id="KW-1185">Reference proteome</keyword>
<dbReference type="InterPro" id="IPR013320">
    <property type="entry name" value="ConA-like_dom_sf"/>
</dbReference>
<organism evidence="26 27">
    <name type="scientific">Latimeria chalumnae</name>
    <name type="common">Coelacanth</name>
    <dbReference type="NCBI Taxonomy" id="7897"/>
    <lineage>
        <taxon>Eukaryota</taxon>
        <taxon>Metazoa</taxon>
        <taxon>Chordata</taxon>
        <taxon>Craniata</taxon>
        <taxon>Vertebrata</taxon>
        <taxon>Euteleostomi</taxon>
        <taxon>Coelacanthiformes</taxon>
        <taxon>Coelacanthidae</taxon>
        <taxon>Latimeria</taxon>
    </lineage>
</organism>
<evidence type="ECO:0000256" key="21">
    <source>
        <dbReference type="SAM" id="Coils"/>
    </source>
</evidence>
<dbReference type="GO" id="GO:0030334">
    <property type="term" value="P:regulation of cell migration"/>
    <property type="evidence" value="ECO:0007669"/>
    <property type="project" value="InterPro"/>
</dbReference>
<feature type="coiled-coil region" evidence="21">
    <location>
        <begin position="2038"/>
        <end position="2093"/>
    </location>
</feature>
<comment type="subunit">
    <text evidence="14">Laminin is a complex glycoprotein, consisting of three different polypeptide chains (alpha, beta, gamma), which are bound to each other by disulfide bonds into a cross-shaped molecule comprising one long and three short arms with globules at each end. Alpha-1 is a subunit of laminin-1 (laminin-111 or EHS laminin) and laminin-3 (laminin-121 or S-laminin).</text>
</comment>
<dbReference type="SMART" id="SM00181">
    <property type="entry name" value="EGF"/>
    <property type="match status" value="9"/>
</dbReference>
<keyword evidence="11 20" id="KW-1015">Disulfide bond</keyword>
<comment type="subcellular location">
    <subcellularLocation>
        <location evidence="2">Secreted</location>
        <location evidence="2">Extracellular space</location>
        <location evidence="2">Extracellular matrix</location>
        <location evidence="2">Basement membrane</location>
    </subcellularLocation>
</comment>
<dbReference type="CDD" id="cd00110">
    <property type="entry name" value="LamG"/>
    <property type="match status" value="2"/>
</dbReference>
<dbReference type="EMBL" id="AFYH01231038">
    <property type="status" value="NOT_ANNOTATED_CDS"/>
    <property type="molecule type" value="Genomic_DNA"/>
</dbReference>
<feature type="domain" description="Laminin EGF-like" evidence="23">
    <location>
        <begin position="1015"/>
        <end position="1060"/>
    </location>
</feature>
<dbReference type="EMBL" id="AFYH01231040">
    <property type="status" value="NOT_ANNOTATED_CDS"/>
    <property type="molecule type" value="Genomic_DNA"/>
</dbReference>
<dbReference type="InterPro" id="IPR056863">
    <property type="entry name" value="LMN_ATRN_NET-like_EGF"/>
</dbReference>
<feature type="disulfide bond" evidence="20">
    <location>
        <begin position="1017"/>
        <end position="1034"/>
    </location>
</feature>
<dbReference type="FunFam" id="2.10.25.10:FF:000242">
    <property type="entry name" value="Laminin subunit alpha 1"/>
    <property type="match status" value="1"/>
</dbReference>
<dbReference type="SUPFAM" id="SSF57196">
    <property type="entry name" value="EGF/Laminin"/>
    <property type="match status" value="11"/>
</dbReference>
<dbReference type="InterPro" id="IPR009254">
    <property type="entry name" value="Laminin_aI"/>
</dbReference>
<evidence type="ECO:0000259" key="23">
    <source>
        <dbReference type="PROSITE" id="PS50027"/>
    </source>
</evidence>
<feature type="domain" description="Laminin EGF-like" evidence="23">
    <location>
        <begin position="922"/>
        <end position="968"/>
    </location>
</feature>
<dbReference type="InterPro" id="IPR001791">
    <property type="entry name" value="Laminin_G"/>
</dbReference>
<dbReference type="EMBL" id="AFYH01231039">
    <property type="status" value="NOT_ANNOTATED_CDS"/>
    <property type="molecule type" value="Genomic_DNA"/>
</dbReference>
<dbReference type="EMBL" id="AFYH01231037">
    <property type="status" value="NOT_ANNOTATED_CDS"/>
    <property type="molecule type" value="Genomic_DNA"/>
</dbReference>
<keyword evidence="4" id="KW-0272">Extracellular matrix</keyword>
<evidence type="ECO:0000256" key="6">
    <source>
        <dbReference type="ARBA" id="ARBA00022729"/>
    </source>
</evidence>
<dbReference type="GeneTree" id="ENSGT00940000157124"/>
<dbReference type="InParanoid" id="H2ZS58"/>
<feature type="disulfide bond" evidence="20">
    <location>
        <begin position="1482"/>
        <end position="1499"/>
    </location>
</feature>
<feature type="disulfide bond" evidence="20">
    <location>
        <begin position="873"/>
        <end position="885"/>
    </location>
</feature>
<feature type="domain" description="Laminin IV type A" evidence="24">
    <location>
        <begin position="1144"/>
        <end position="1331"/>
    </location>
</feature>
<keyword evidence="12" id="KW-0325">Glycoprotein</keyword>
<feature type="disulfide bond" evidence="20">
    <location>
        <begin position="894"/>
        <end position="903"/>
    </location>
</feature>
<dbReference type="EMBL" id="AFYH01231041">
    <property type="status" value="NOT_ANNOTATED_CDS"/>
    <property type="molecule type" value="Genomic_DNA"/>
</dbReference>
<keyword evidence="10 21" id="KW-0175">Coiled coil</keyword>
<dbReference type="PROSITE" id="PS50025">
    <property type="entry name" value="LAM_G_DOMAIN"/>
    <property type="match status" value="2"/>
</dbReference>
<dbReference type="SMART" id="SM00282">
    <property type="entry name" value="LamG"/>
    <property type="match status" value="2"/>
</dbReference>
<dbReference type="GO" id="GO:0009887">
    <property type="term" value="P:animal organ morphogenesis"/>
    <property type="evidence" value="ECO:0007669"/>
    <property type="project" value="TreeGrafter"/>
</dbReference>
<evidence type="ECO:0000259" key="25">
    <source>
        <dbReference type="PROSITE" id="PS51117"/>
    </source>
</evidence>
<evidence type="ECO:0000256" key="9">
    <source>
        <dbReference type="ARBA" id="ARBA00022889"/>
    </source>
</evidence>
<evidence type="ECO:0000256" key="14">
    <source>
        <dbReference type="ARBA" id="ARBA00065595"/>
    </source>
</evidence>
<dbReference type="FunFam" id="2.10.25.10:FF:000074">
    <property type="entry name" value="Laminin subunit alpha"/>
    <property type="match status" value="1"/>
</dbReference>
<feature type="disulfide bond" evidence="20">
    <location>
        <begin position="856"/>
        <end position="870"/>
    </location>
</feature>
<keyword evidence="5" id="KW-0597">Phosphoprotein</keyword>
<dbReference type="SMART" id="SM00136">
    <property type="entry name" value="LamNT"/>
    <property type="match status" value="1"/>
</dbReference>
<accession>H2ZS58</accession>
<feature type="disulfide bond" evidence="20">
    <location>
        <begin position="1090"/>
        <end position="1099"/>
    </location>
</feature>
<feature type="domain" description="Laminin N-terminal" evidence="25">
    <location>
        <begin position="1"/>
        <end position="249"/>
    </location>
</feature>
<feature type="disulfide bond" evidence="20">
    <location>
        <begin position="942"/>
        <end position="951"/>
    </location>
</feature>
<evidence type="ECO:0000256" key="4">
    <source>
        <dbReference type="ARBA" id="ARBA00022530"/>
    </source>
</evidence>
<dbReference type="FunCoup" id="H2ZS58">
    <property type="interactions" value="829"/>
</dbReference>
<dbReference type="Pfam" id="PF06008">
    <property type="entry name" value="Laminin_I"/>
    <property type="match status" value="1"/>
</dbReference>
<evidence type="ECO:0000256" key="12">
    <source>
        <dbReference type="ARBA" id="ARBA00023180"/>
    </source>
</evidence>
<dbReference type="EMBL" id="AFYH01231042">
    <property type="status" value="NOT_ANNOTATED_CDS"/>
    <property type="molecule type" value="Genomic_DNA"/>
</dbReference>
<dbReference type="SMART" id="SM00281">
    <property type="entry name" value="LamB"/>
    <property type="match status" value="2"/>
</dbReference>
<evidence type="ECO:0000256" key="18">
    <source>
        <dbReference type="ARBA" id="ARBA00079116"/>
    </source>
</evidence>
<evidence type="ECO:0000259" key="22">
    <source>
        <dbReference type="PROSITE" id="PS50025"/>
    </source>
</evidence>
<feature type="domain" description="Laminin EGF-like" evidence="23">
    <location>
        <begin position="1373"/>
        <end position="1421"/>
    </location>
</feature>
<feature type="domain" description="Laminin IV type A" evidence="24">
    <location>
        <begin position="498"/>
        <end position="677"/>
    </location>
</feature>
<evidence type="ECO:0000256" key="10">
    <source>
        <dbReference type="ARBA" id="ARBA00023054"/>
    </source>
</evidence>
<dbReference type="SMART" id="SM00180">
    <property type="entry name" value="EGF_Lam"/>
    <property type="match status" value="14"/>
</dbReference>
<evidence type="ECO:0000313" key="26">
    <source>
        <dbReference type="Ensembl" id="ENSLACP00000000229.1"/>
    </source>
</evidence>
<dbReference type="Gene3D" id="2.60.120.260">
    <property type="entry name" value="Galactose-binding domain-like"/>
    <property type="match status" value="1"/>
</dbReference>
<dbReference type="Pfam" id="PF00055">
    <property type="entry name" value="Laminin_N"/>
    <property type="match status" value="1"/>
</dbReference>
<dbReference type="PROSITE" id="PS50027">
    <property type="entry name" value="EGF_LAM_2"/>
    <property type="match status" value="8"/>
</dbReference>
<feature type="disulfide bond" evidence="20">
    <location>
        <begin position="1036"/>
        <end position="1045"/>
    </location>
</feature>